<evidence type="ECO:0008006" key="2">
    <source>
        <dbReference type="Google" id="ProtNLM"/>
    </source>
</evidence>
<dbReference type="EMBL" id="VSSQ01027308">
    <property type="protein sequence ID" value="MPM76484.1"/>
    <property type="molecule type" value="Genomic_DNA"/>
</dbReference>
<dbReference type="AlphaFoldDB" id="A0A645CHX6"/>
<accession>A0A645CHX6</accession>
<organism evidence="1">
    <name type="scientific">bioreactor metagenome</name>
    <dbReference type="NCBI Taxonomy" id="1076179"/>
    <lineage>
        <taxon>unclassified sequences</taxon>
        <taxon>metagenomes</taxon>
        <taxon>ecological metagenomes</taxon>
    </lineage>
</organism>
<evidence type="ECO:0000313" key="1">
    <source>
        <dbReference type="EMBL" id="MPM76484.1"/>
    </source>
</evidence>
<sequence>MVFGYGDETDSIFSKIEDLDENELTKCMKSFHYVLNGNYRHLFDFLDSDNFNVYIMGHSCGLSDRVMFNKILQHPNMNEIKIFYHKKGNASHENDFFEKVQNISRYFDSNSKHLMRTKITPLSMSLPLTDL</sequence>
<reference evidence="1" key="1">
    <citation type="submission" date="2019-08" db="EMBL/GenBank/DDBJ databases">
        <authorList>
            <person name="Kucharzyk K."/>
            <person name="Murdoch R.W."/>
            <person name="Higgins S."/>
            <person name="Loffler F."/>
        </authorList>
    </citation>
    <scope>NUCLEOTIDE SEQUENCE</scope>
</reference>
<comment type="caution">
    <text evidence="1">The sequence shown here is derived from an EMBL/GenBank/DDBJ whole genome shotgun (WGS) entry which is preliminary data.</text>
</comment>
<protein>
    <recommendedName>
        <fullName evidence="2">Bacteriophage abortive infection AbiH</fullName>
    </recommendedName>
</protein>
<name>A0A645CHX6_9ZZZZ</name>
<gene>
    <name evidence="1" type="ORF">SDC9_123482</name>
</gene>
<proteinExistence type="predicted"/>